<dbReference type="PANTHER" id="PTHR13878:SF91">
    <property type="entry name" value="FAD BINDING DOMAIN PROTEIN (AFU_ORTHOLOGUE AFUA_6G12070)-RELATED"/>
    <property type="match status" value="1"/>
</dbReference>
<dbReference type="EMBL" id="JAPCWZ010000003">
    <property type="protein sequence ID" value="KAK8874707.1"/>
    <property type="molecule type" value="Genomic_DNA"/>
</dbReference>
<dbReference type="Pfam" id="PF08031">
    <property type="entry name" value="BBE"/>
    <property type="match status" value="1"/>
</dbReference>
<dbReference type="InterPro" id="IPR016166">
    <property type="entry name" value="FAD-bd_PCMH"/>
</dbReference>
<sequence>MLSTKTIVIHIFGAVGLVTSAVSLREADHSDTKGRLLADLIQLVDQDVGDFSAIAFGDRATARAVPQPQPQPQQEQQQRCRIFPGDDLWPSGEEWAHLNSTLGGALLRPTPPGAVCYPEHPVYDAARCRFLLQDAKSTHFWLDDPLTELAQWTQGSTCLVTNQTNQIQGKKNCTRGGFPEYVVNATTAKHVQIAVNFARNKGIRLVVKNTGHDFGGRSVGAGSLSVWVHNMKETQLLPTYTIGSSGSNESYTGMAARLGTGVEAWEVSNFMAAHGGITVVSPGGNTVGGVGGWVGGGGHSVVSSTLGLGADQVLSLGVVTADGRYVTADPFTNPDLFFAMRGGGGATYGIIISAVHKAYPPVNLTTTSLGLTFSPSISDPSVPTTDAIVVHEADTFWAGVRLYYRFCGTVVEAREGGQGFSYIYPQAGGGFRFTTTTSFLNRTRDEATQIMQPLYASLRRAGVLTAADADPATANPSVYGASRRSGNGYQPLNTRYRSRLLPRANWEDDARWDATMAAIRTATEAGYDENFYFHGTLTSPTRKVAAWPGADNAVNPAWRENLMHAMLMDVQPDNYTAQQARDRDARMQRYTGLLRAVSPGAGAYINEADPGEPEWQQAFFGSNYARLLEVKQAWDPWHLFWAPTTVGSEGWHVEAFEGYPNSQNGRLCRSSG</sequence>
<name>A0ABR2JA62_9PEZI</name>
<comment type="caution">
    <text evidence="5">The sequence shown here is derived from an EMBL/GenBank/DDBJ whole genome shotgun (WGS) entry which is preliminary data.</text>
</comment>
<dbReference type="Gene3D" id="3.30.465.10">
    <property type="match status" value="2"/>
</dbReference>
<proteinExistence type="inferred from homology"/>
<evidence type="ECO:0000313" key="5">
    <source>
        <dbReference type="EMBL" id="KAK8874707.1"/>
    </source>
</evidence>
<dbReference type="Proteomes" id="UP001390339">
    <property type="component" value="Unassembled WGS sequence"/>
</dbReference>
<comment type="similarity">
    <text evidence="1">Belongs to the oxygen-dependent FAD-linked oxidoreductase family.</text>
</comment>
<evidence type="ECO:0000313" key="6">
    <source>
        <dbReference type="Proteomes" id="UP001390339"/>
    </source>
</evidence>
<keyword evidence="3" id="KW-0732">Signal</keyword>
<feature type="domain" description="FAD-binding PCMH-type" evidence="4">
    <location>
        <begin position="175"/>
        <end position="361"/>
    </location>
</feature>
<gene>
    <name evidence="5" type="ORF">PGQ11_005221</name>
</gene>
<organism evidence="5 6">
    <name type="scientific">Apiospora arundinis</name>
    <dbReference type="NCBI Taxonomy" id="335852"/>
    <lineage>
        <taxon>Eukaryota</taxon>
        <taxon>Fungi</taxon>
        <taxon>Dikarya</taxon>
        <taxon>Ascomycota</taxon>
        <taxon>Pezizomycotina</taxon>
        <taxon>Sordariomycetes</taxon>
        <taxon>Xylariomycetidae</taxon>
        <taxon>Amphisphaeriales</taxon>
        <taxon>Apiosporaceae</taxon>
        <taxon>Apiospora</taxon>
    </lineage>
</organism>
<feature type="signal peptide" evidence="3">
    <location>
        <begin position="1"/>
        <end position="20"/>
    </location>
</feature>
<feature type="chain" id="PRO_5045870230" evidence="3">
    <location>
        <begin position="21"/>
        <end position="672"/>
    </location>
</feature>
<keyword evidence="6" id="KW-1185">Reference proteome</keyword>
<accession>A0ABR2JA62</accession>
<dbReference type="InterPro" id="IPR036318">
    <property type="entry name" value="FAD-bd_PCMH-like_sf"/>
</dbReference>
<dbReference type="PROSITE" id="PS51387">
    <property type="entry name" value="FAD_PCMH"/>
    <property type="match status" value="1"/>
</dbReference>
<dbReference type="InterPro" id="IPR006094">
    <property type="entry name" value="Oxid_FAD_bind_N"/>
</dbReference>
<reference evidence="5 6" key="1">
    <citation type="journal article" date="2024" name="IMA Fungus">
        <title>Apiospora arundinis, a panoply of carbohydrate-active enzymes and secondary metabolites.</title>
        <authorList>
            <person name="Sorensen T."/>
            <person name="Petersen C."/>
            <person name="Muurmann A.T."/>
            <person name="Christiansen J.V."/>
            <person name="Brundto M.L."/>
            <person name="Overgaard C.K."/>
            <person name="Boysen A.T."/>
            <person name="Wollenberg R.D."/>
            <person name="Larsen T.O."/>
            <person name="Sorensen J.L."/>
            <person name="Nielsen K.L."/>
            <person name="Sondergaard T.E."/>
        </authorList>
    </citation>
    <scope>NUCLEOTIDE SEQUENCE [LARGE SCALE GENOMIC DNA]</scope>
    <source>
        <strain evidence="5 6">AAU 773</strain>
    </source>
</reference>
<keyword evidence="2" id="KW-0560">Oxidoreductase</keyword>
<dbReference type="SUPFAM" id="SSF56176">
    <property type="entry name" value="FAD-binding/transporter-associated domain-like"/>
    <property type="match status" value="1"/>
</dbReference>
<dbReference type="Pfam" id="PF01565">
    <property type="entry name" value="FAD_binding_4"/>
    <property type="match status" value="1"/>
</dbReference>
<dbReference type="PANTHER" id="PTHR13878">
    <property type="entry name" value="GULONOLACTONE OXIDASE"/>
    <property type="match status" value="1"/>
</dbReference>
<evidence type="ECO:0000256" key="3">
    <source>
        <dbReference type="SAM" id="SignalP"/>
    </source>
</evidence>
<evidence type="ECO:0000256" key="1">
    <source>
        <dbReference type="ARBA" id="ARBA00005466"/>
    </source>
</evidence>
<dbReference type="InterPro" id="IPR050432">
    <property type="entry name" value="FAD-linked_Oxidoreductases_BP"/>
</dbReference>
<evidence type="ECO:0000259" key="4">
    <source>
        <dbReference type="PROSITE" id="PS51387"/>
    </source>
</evidence>
<dbReference type="InterPro" id="IPR012951">
    <property type="entry name" value="BBE"/>
</dbReference>
<dbReference type="InterPro" id="IPR016169">
    <property type="entry name" value="FAD-bd_PCMH_sub2"/>
</dbReference>
<evidence type="ECO:0000256" key="2">
    <source>
        <dbReference type="ARBA" id="ARBA00023002"/>
    </source>
</evidence>
<protein>
    <submittedName>
        <fullName evidence="5">FAD binding domain-containing protein</fullName>
    </submittedName>
</protein>